<keyword evidence="4 8" id="KW-0479">Metal-binding</keyword>
<comment type="pathway">
    <text evidence="8">Isoprenoid biosynthesis; isopentenyl diphosphate biosynthesis via DXP pathway; isopentenyl diphosphate from 1-deoxy-D-xylulose 5-phosphate: step 4/6.</text>
</comment>
<dbReference type="Pfam" id="PF01128">
    <property type="entry name" value="IspD"/>
    <property type="match status" value="1"/>
</dbReference>
<keyword evidence="5 8" id="KW-0414">Isoprene biosynthesis</keyword>
<evidence type="ECO:0000256" key="5">
    <source>
        <dbReference type="ARBA" id="ARBA00023229"/>
    </source>
</evidence>
<evidence type="ECO:0000256" key="1">
    <source>
        <dbReference type="ARBA" id="ARBA00008480"/>
    </source>
</evidence>
<feature type="binding site" evidence="8">
    <location>
        <position position="327"/>
    </location>
    <ligand>
        <name>a divalent metal cation</name>
        <dbReference type="ChEBI" id="CHEBI:60240"/>
    </ligand>
</feature>
<dbReference type="RefSeq" id="WP_168888372.1">
    <property type="nucleotide sequence ID" value="NZ_JABAHY010000017.1"/>
</dbReference>
<comment type="function">
    <text evidence="8">Involved in the biosynthesis of isopentenyl diphosphate (IPP) and dimethylallyl diphosphate (DMAPP), two major building blocks of isoprenoid compounds. Catalyzes the conversion of 4-diphosphocytidyl-2-C-methyl-D-erythritol 2-phosphate (CDP-ME2P) to 2-C-methyl-D-erythritol 2,4-cyclodiphosphate (ME-CPP) with a corresponding release of cytidine 5-monophosphate (CMP).</text>
</comment>
<dbReference type="AlphaFoldDB" id="A0A7X8YER8"/>
<dbReference type="Gene3D" id="3.30.1330.50">
    <property type="entry name" value="2-C-methyl-D-erythritol 2,4-cyclodiphosphate synthase"/>
    <property type="match status" value="1"/>
</dbReference>
<feature type="site" description="Transition state stabilizer" evidence="8">
    <location>
        <position position="420"/>
    </location>
</feature>
<keyword evidence="12" id="KW-1185">Reference proteome</keyword>
<proteinExistence type="inferred from homology"/>
<dbReference type="InterPro" id="IPR034683">
    <property type="entry name" value="IspD/TarI"/>
</dbReference>
<dbReference type="Proteomes" id="UP000523139">
    <property type="component" value="Unassembled WGS sequence"/>
</dbReference>
<name>A0A7X8YER8_9MICC</name>
<dbReference type="EC" id="4.6.1.12" evidence="8 9"/>
<comment type="cofactor">
    <cofactor evidence="8">
        <name>a divalent metal cation</name>
        <dbReference type="ChEBI" id="CHEBI:60240"/>
    </cofactor>
    <text evidence="8">Binds 1 divalent metal cation per subunit.</text>
</comment>
<dbReference type="CDD" id="cd00554">
    <property type="entry name" value="MECDP_synthase"/>
    <property type="match status" value="1"/>
</dbReference>
<dbReference type="FunFam" id="3.30.1330.50:FF:000003">
    <property type="entry name" value="2-C-methyl-D-erythritol 2,4-cyclodiphosphate synthase"/>
    <property type="match status" value="1"/>
</dbReference>
<evidence type="ECO:0000256" key="7">
    <source>
        <dbReference type="ARBA" id="ARBA00023268"/>
    </source>
</evidence>
<dbReference type="EMBL" id="JABAHY010000017">
    <property type="protein sequence ID" value="NLS10884.1"/>
    <property type="molecule type" value="Genomic_DNA"/>
</dbReference>
<dbReference type="GO" id="GO:0050518">
    <property type="term" value="F:2-C-methyl-D-erythritol 4-phosphate cytidylyltransferase activity"/>
    <property type="evidence" value="ECO:0007669"/>
    <property type="project" value="TreeGrafter"/>
</dbReference>
<accession>A0A7X8YER8</accession>
<comment type="subunit">
    <text evidence="8">Homotrimer.</text>
</comment>
<feature type="binding site" evidence="8">
    <location>
        <position position="292"/>
    </location>
    <ligand>
        <name>a divalent metal cation</name>
        <dbReference type="ChEBI" id="CHEBI:60240"/>
    </ligand>
</feature>
<dbReference type="SUPFAM" id="SSF53448">
    <property type="entry name" value="Nucleotide-diphospho-sugar transferases"/>
    <property type="match status" value="1"/>
</dbReference>
<sequence>MTRRPDDAAAAESRRALVVVAAGSGTRLGHGIPKAAVTITDRSILEHSLDAVTDELNLDLVVLVLPSDPQFFEQLSAQGSGLASRTGTDVVLTTGGSSRPASVKAGLGMIAEYGQPRGWAPEHTAVLIHDAARALTPTEVHQRVAQAVEAGAEAVVPAVAVADTIKEVQTPAEITEKNDDVVVERVAKTLPRSDLRAVQTPQGFTWSFLDRAFEHIKEIDDDAAARLTDEAMIAEALDVDVVVVPGHPHALKITTETDLITARGLLDSAGAAQKTPEVTIEAPRVGIGHDIHAFAPEGEPIELWLAGLHWPGQQGLAGHSDGDAVAHAACAALFSAAGMGDLGTHFGADTIGTSRPELQGAHGTVLLAEAARIVREAGFSISSISVQFIGARPKFAPRREEAQKVLSEAAGAPVSVGATTSDGLGFAGRREGIMATATAVLLPVSG</sequence>
<dbReference type="UniPathway" id="UPA00056">
    <property type="reaction ID" value="UER00095"/>
</dbReference>
<keyword evidence="7" id="KW-0511">Multifunctional enzyme</keyword>
<feature type="binding site" evidence="8">
    <location>
        <begin position="341"/>
        <end position="343"/>
    </location>
    <ligand>
        <name>4-CDP-2-C-methyl-D-erythritol 2-phosphate</name>
        <dbReference type="ChEBI" id="CHEBI:57919"/>
    </ligand>
</feature>
<dbReference type="NCBIfam" id="TIGR00151">
    <property type="entry name" value="ispF"/>
    <property type="match status" value="1"/>
</dbReference>
<protein>
    <recommendedName>
        <fullName evidence="8 9">2-C-methyl-D-erythritol 2,4-cyclodiphosphate synthase</fullName>
        <shortName evidence="8">MECDP-synthase</shortName>
        <shortName evidence="8">MECPP-synthase</shortName>
        <shortName evidence="8">MECPS</shortName>
        <ecNumber evidence="8 9">4.6.1.12</ecNumber>
    </recommendedName>
</protein>
<dbReference type="InterPro" id="IPR050088">
    <property type="entry name" value="IspD/TarI_cytidylyltransf_bact"/>
</dbReference>
<keyword evidence="6 8" id="KW-0456">Lyase</keyword>
<evidence type="ECO:0000256" key="2">
    <source>
        <dbReference type="ARBA" id="ARBA00022679"/>
    </source>
</evidence>
<keyword evidence="2" id="KW-0808">Transferase</keyword>
<comment type="similarity">
    <text evidence="1 8 9">Belongs to the IspF family.</text>
</comment>
<feature type="binding site" evidence="8">
    <location>
        <begin position="419"/>
        <end position="422"/>
    </location>
    <ligand>
        <name>4-CDP-2-C-methyl-D-erythritol 2-phosphate</name>
        <dbReference type="ChEBI" id="CHEBI:57919"/>
    </ligand>
</feature>
<dbReference type="SUPFAM" id="SSF69765">
    <property type="entry name" value="IpsF-like"/>
    <property type="match status" value="1"/>
</dbReference>
<feature type="binding site" evidence="8">
    <location>
        <position position="426"/>
    </location>
    <ligand>
        <name>4-CDP-2-C-methyl-D-erythritol 2-phosphate</name>
        <dbReference type="ChEBI" id="CHEBI:57919"/>
    </ligand>
</feature>
<keyword evidence="3" id="KW-0548">Nucleotidyltransferase</keyword>
<gene>
    <name evidence="8" type="primary">ispF</name>
    <name evidence="11" type="ORF">HGQ17_12950</name>
</gene>
<feature type="binding site" evidence="8">
    <location>
        <position position="290"/>
    </location>
    <ligand>
        <name>a divalent metal cation</name>
        <dbReference type="ChEBI" id="CHEBI:60240"/>
    </ligand>
</feature>
<comment type="catalytic activity">
    <reaction evidence="8 9">
        <text>4-CDP-2-C-methyl-D-erythritol 2-phosphate = 2-C-methyl-D-erythritol 2,4-cyclic diphosphate + CMP</text>
        <dbReference type="Rhea" id="RHEA:23864"/>
        <dbReference type="ChEBI" id="CHEBI:57919"/>
        <dbReference type="ChEBI" id="CHEBI:58483"/>
        <dbReference type="ChEBI" id="CHEBI:60377"/>
        <dbReference type="EC" id="4.6.1.12"/>
    </reaction>
</comment>
<dbReference type="HAMAP" id="MF_00107">
    <property type="entry name" value="IspF"/>
    <property type="match status" value="1"/>
</dbReference>
<dbReference type="PANTHER" id="PTHR32125:SF4">
    <property type="entry name" value="2-C-METHYL-D-ERYTHRITOL 4-PHOSPHATE CYTIDYLYLTRANSFERASE, CHLOROPLASTIC"/>
    <property type="match status" value="1"/>
</dbReference>
<feature type="binding site" evidence="8">
    <location>
        <begin position="319"/>
        <end position="320"/>
    </location>
    <ligand>
        <name>4-CDP-2-C-methyl-D-erythritol 2-phosphate</name>
        <dbReference type="ChEBI" id="CHEBI:57919"/>
    </ligand>
</feature>
<feature type="domain" description="2-C-methyl-D-erythritol 2,4-cyclodiphosphate synthase" evidence="10">
    <location>
        <begin position="284"/>
        <end position="441"/>
    </location>
</feature>
<feature type="binding site" evidence="8">
    <location>
        <begin position="290"/>
        <end position="292"/>
    </location>
    <ligand>
        <name>4-CDP-2-C-methyl-D-erythritol 2-phosphate</name>
        <dbReference type="ChEBI" id="CHEBI:57919"/>
    </ligand>
</feature>
<evidence type="ECO:0000259" key="10">
    <source>
        <dbReference type="Pfam" id="PF02542"/>
    </source>
</evidence>
<comment type="caution">
    <text evidence="8">Lacks conserved residue(s) required for the propagation of feature annotation.</text>
</comment>
<organism evidence="11 12">
    <name type="scientific">Nesterenkonia sedimenti</name>
    <dbReference type="NCBI Taxonomy" id="1463632"/>
    <lineage>
        <taxon>Bacteria</taxon>
        <taxon>Bacillati</taxon>
        <taxon>Actinomycetota</taxon>
        <taxon>Actinomycetes</taxon>
        <taxon>Micrococcales</taxon>
        <taxon>Micrococcaceae</taxon>
        <taxon>Nesterenkonia</taxon>
    </lineage>
</organism>
<dbReference type="Gene3D" id="3.90.550.10">
    <property type="entry name" value="Spore Coat Polysaccharide Biosynthesis Protein SpsA, Chain A"/>
    <property type="match status" value="1"/>
</dbReference>
<dbReference type="GO" id="GO:0019288">
    <property type="term" value="P:isopentenyl diphosphate biosynthetic process, methylerythritol 4-phosphate pathway"/>
    <property type="evidence" value="ECO:0007669"/>
    <property type="project" value="UniProtKB-UniRule"/>
</dbReference>
<dbReference type="PANTHER" id="PTHR32125">
    <property type="entry name" value="2-C-METHYL-D-ERYTHRITOL 4-PHOSPHATE CYTIDYLYLTRANSFERASE, CHLOROPLASTIC"/>
    <property type="match status" value="1"/>
</dbReference>
<dbReference type="GO" id="GO:0046872">
    <property type="term" value="F:metal ion binding"/>
    <property type="evidence" value="ECO:0007669"/>
    <property type="project" value="UniProtKB-KW"/>
</dbReference>
<feature type="binding site" evidence="8">
    <location>
        <position position="429"/>
    </location>
    <ligand>
        <name>4-CDP-2-C-methyl-D-erythritol 2-phosphate</name>
        <dbReference type="ChEBI" id="CHEBI:57919"/>
    </ligand>
</feature>
<evidence type="ECO:0000256" key="9">
    <source>
        <dbReference type="RuleBase" id="RU004395"/>
    </source>
</evidence>
<dbReference type="GO" id="GO:0016114">
    <property type="term" value="P:terpenoid biosynthetic process"/>
    <property type="evidence" value="ECO:0007669"/>
    <property type="project" value="InterPro"/>
</dbReference>
<evidence type="ECO:0000256" key="6">
    <source>
        <dbReference type="ARBA" id="ARBA00023239"/>
    </source>
</evidence>
<dbReference type="InterPro" id="IPR036571">
    <property type="entry name" value="MECDP_synthase_sf"/>
</dbReference>
<comment type="caution">
    <text evidence="11">The sequence shown here is derived from an EMBL/GenBank/DDBJ whole genome shotgun (WGS) entry which is preliminary data.</text>
</comment>
<dbReference type="GO" id="GO:0008685">
    <property type="term" value="F:2-C-methyl-D-erythritol 2,4-cyclodiphosphate synthase activity"/>
    <property type="evidence" value="ECO:0007669"/>
    <property type="project" value="UniProtKB-UniRule"/>
</dbReference>
<evidence type="ECO:0000313" key="11">
    <source>
        <dbReference type="EMBL" id="NLS10884.1"/>
    </source>
</evidence>
<dbReference type="Pfam" id="PF02542">
    <property type="entry name" value="YgbB"/>
    <property type="match status" value="1"/>
</dbReference>
<evidence type="ECO:0000256" key="3">
    <source>
        <dbReference type="ARBA" id="ARBA00022695"/>
    </source>
</evidence>
<feature type="site" description="Transition state stabilizer" evidence="8">
    <location>
        <position position="319"/>
    </location>
</feature>
<dbReference type="InterPro" id="IPR029044">
    <property type="entry name" value="Nucleotide-diphossugar_trans"/>
</dbReference>
<evidence type="ECO:0000256" key="8">
    <source>
        <dbReference type="HAMAP-Rule" id="MF_00107"/>
    </source>
</evidence>
<dbReference type="PROSITE" id="PS01295">
    <property type="entry name" value="ISPD"/>
    <property type="match status" value="1"/>
</dbReference>
<evidence type="ECO:0000313" key="12">
    <source>
        <dbReference type="Proteomes" id="UP000523139"/>
    </source>
</evidence>
<reference evidence="11 12" key="1">
    <citation type="submission" date="2020-04" db="EMBL/GenBank/DDBJ databases">
        <title>Nesterenkonia sp. nov., isolated from marine sediment.</title>
        <authorList>
            <person name="Zhang G."/>
        </authorList>
    </citation>
    <scope>NUCLEOTIDE SEQUENCE [LARGE SCALE GENOMIC DNA]</scope>
    <source>
        <strain evidence="11 12">MY13</strain>
    </source>
</reference>
<dbReference type="InterPro" id="IPR003526">
    <property type="entry name" value="MECDP_synthase"/>
</dbReference>
<evidence type="ECO:0000256" key="4">
    <source>
        <dbReference type="ARBA" id="ARBA00022723"/>
    </source>
</evidence>
<dbReference type="InterPro" id="IPR018294">
    <property type="entry name" value="ISPD_synthase_CS"/>
</dbReference>